<evidence type="ECO:0000256" key="3">
    <source>
        <dbReference type="ARBA" id="ARBA00025734"/>
    </source>
</evidence>
<dbReference type="InterPro" id="IPR003417">
    <property type="entry name" value="CBF_beta"/>
</dbReference>
<dbReference type="Pfam" id="PF02312">
    <property type="entry name" value="CBF_beta"/>
    <property type="match status" value="1"/>
</dbReference>
<dbReference type="SUPFAM" id="SSF50723">
    <property type="entry name" value="Core binding factor beta, CBF"/>
    <property type="match status" value="1"/>
</dbReference>
<comment type="similarity">
    <text evidence="3">Belongs to the CBF-beta family.</text>
</comment>
<dbReference type="InterPro" id="IPR036552">
    <property type="entry name" value="CBF_bsu_sf"/>
</dbReference>
<evidence type="ECO:0000256" key="1">
    <source>
        <dbReference type="ARBA" id="ARBA00004123"/>
    </source>
</evidence>
<dbReference type="EMBL" id="VXIV02002005">
    <property type="protein sequence ID" value="KAF6027937.1"/>
    <property type="molecule type" value="Genomic_DNA"/>
</dbReference>
<sequence length="133" mass="15537">MYAGHPQARLRAQPRVCPDQRSQFENGEFFRKLTRESEIRYTGYRDRPTQERQAKFQQECREGHADVSFVNNGTNLALSFAADPYSENSDDRLPTKETVDFEKEQGKSQWKFRIRLKAESNEVQISSSTCMYS</sequence>
<proteinExistence type="inferred from homology"/>
<dbReference type="Proteomes" id="UP000593567">
    <property type="component" value="Unassembled WGS sequence"/>
</dbReference>
<organism evidence="4 5">
    <name type="scientific">Bugula neritina</name>
    <name type="common">Brown bryozoan</name>
    <name type="synonym">Sertularia neritina</name>
    <dbReference type="NCBI Taxonomy" id="10212"/>
    <lineage>
        <taxon>Eukaryota</taxon>
        <taxon>Metazoa</taxon>
        <taxon>Spiralia</taxon>
        <taxon>Lophotrochozoa</taxon>
        <taxon>Bryozoa</taxon>
        <taxon>Gymnolaemata</taxon>
        <taxon>Cheilostomatida</taxon>
        <taxon>Flustrina</taxon>
        <taxon>Buguloidea</taxon>
        <taxon>Bugulidae</taxon>
        <taxon>Bugula</taxon>
    </lineage>
</organism>
<evidence type="ECO:0000313" key="5">
    <source>
        <dbReference type="Proteomes" id="UP000593567"/>
    </source>
</evidence>
<protein>
    <submittedName>
        <fullName evidence="4">CBFB</fullName>
    </submittedName>
</protein>
<evidence type="ECO:0000256" key="2">
    <source>
        <dbReference type="ARBA" id="ARBA00023242"/>
    </source>
</evidence>
<dbReference type="GO" id="GO:0016513">
    <property type="term" value="C:core-binding factor complex"/>
    <property type="evidence" value="ECO:0007669"/>
    <property type="project" value="TreeGrafter"/>
</dbReference>
<keyword evidence="5" id="KW-1185">Reference proteome</keyword>
<dbReference type="GO" id="GO:0043565">
    <property type="term" value="F:sequence-specific DNA binding"/>
    <property type="evidence" value="ECO:0007669"/>
    <property type="project" value="TreeGrafter"/>
</dbReference>
<gene>
    <name evidence="4" type="ORF">EB796_013755</name>
</gene>
<reference evidence="4" key="1">
    <citation type="submission" date="2020-06" db="EMBL/GenBank/DDBJ databases">
        <title>Draft genome of Bugula neritina, a colonial animal packing powerful symbionts and potential medicines.</title>
        <authorList>
            <person name="Rayko M."/>
        </authorList>
    </citation>
    <scope>NUCLEOTIDE SEQUENCE [LARGE SCALE GENOMIC DNA]</scope>
    <source>
        <strain evidence="4">Kwan_BN1</strain>
    </source>
</reference>
<dbReference type="GO" id="GO:0006357">
    <property type="term" value="P:regulation of transcription by RNA polymerase II"/>
    <property type="evidence" value="ECO:0007669"/>
    <property type="project" value="TreeGrafter"/>
</dbReference>
<accession>A0A7J7JPL1</accession>
<dbReference type="Gene3D" id="2.40.250.10">
    <property type="entry name" value="Core binding factor, beta subunit"/>
    <property type="match status" value="1"/>
</dbReference>
<dbReference type="PANTHER" id="PTHR10276:SF3">
    <property type="entry name" value="CORE-BINDING FACTOR SUBUNIT BETA"/>
    <property type="match status" value="1"/>
</dbReference>
<dbReference type="PANTHER" id="PTHR10276">
    <property type="entry name" value="CORE-BINDING FACTOR, BETA SUBUNIT"/>
    <property type="match status" value="1"/>
</dbReference>
<dbReference type="GO" id="GO:0003713">
    <property type="term" value="F:transcription coactivator activity"/>
    <property type="evidence" value="ECO:0007669"/>
    <property type="project" value="InterPro"/>
</dbReference>
<comment type="caution">
    <text evidence="4">The sequence shown here is derived from an EMBL/GenBank/DDBJ whole genome shotgun (WGS) entry which is preliminary data.</text>
</comment>
<dbReference type="OrthoDB" id="10026505at2759"/>
<dbReference type="AlphaFoldDB" id="A0A7J7JPL1"/>
<evidence type="ECO:0000313" key="4">
    <source>
        <dbReference type="EMBL" id="KAF6027937.1"/>
    </source>
</evidence>
<name>A0A7J7JPL1_BUGNE</name>
<comment type="subcellular location">
    <subcellularLocation>
        <location evidence="1">Nucleus</location>
    </subcellularLocation>
</comment>
<keyword evidence="2" id="KW-0539">Nucleus</keyword>